<dbReference type="Pfam" id="PF02559">
    <property type="entry name" value="CarD_TRCF_RID"/>
    <property type="match status" value="1"/>
</dbReference>
<dbReference type="GO" id="GO:0005524">
    <property type="term" value="F:ATP binding"/>
    <property type="evidence" value="ECO:0007669"/>
    <property type="project" value="UniProtKB-UniRule"/>
</dbReference>
<dbReference type="Pfam" id="PF17757">
    <property type="entry name" value="UvrB_inter"/>
    <property type="match status" value="1"/>
</dbReference>
<evidence type="ECO:0000256" key="13">
    <source>
        <dbReference type="HAMAP-Rule" id="MF_00969"/>
    </source>
</evidence>
<evidence type="ECO:0000259" key="15">
    <source>
        <dbReference type="PROSITE" id="PS51194"/>
    </source>
</evidence>
<dbReference type="InterPro" id="IPR011545">
    <property type="entry name" value="DEAD/DEAH_box_helicase_dom"/>
</dbReference>
<dbReference type="FunFam" id="3.40.50.300:FF:000546">
    <property type="entry name" value="Transcription-repair-coupling factor"/>
    <property type="match status" value="1"/>
</dbReference>
<gene>
    <name evidence="13" type="primary">mfd</name>
    <name evidence="16" type="ORF">SAMN02745120_1441</name>
</gene>
<keyword evidence="4 13" id="KW-0227">DNA damage</keyword>
<dbReference type="PANTHER" id="PTHR47964">
    <property type="entry name" value="ATP-DEPENDENT DNA HELICASE HOMOLOG RECG, CHLOROPLASTIC"/>
    <property type="match status" value="1"/>
</dbReference>
<dbReference type="InterPro" id="IPR003711">
    <property type="entry name" value="CarD-like/TRCF_RID"/>
</dbReference>
<dbReference type="SMART" id="SM01058">
    <property type="entry name" value="CarD_TRCF"/>
    <property type="match status" value="1"/>
</dbReference>
<dbReference type="Gene3D" id="2.40.10.170">
    <property type="match status" value="1"/>
</dbReference>
<keyword evidence="7 13" id="KW-0067">ATP-binding</keyword>
<organism evidence="16 17">
    <name type="scientific">Acetoanaerobium noterae</name>
    <dbReference type="NCBI Taxonomy" id="745369"/>
    <lineage>
        <taxon>Bacteria</taxon>
        <taxon>Bacillati</taxon>
        <taxon>Bacillota</taxon>
        <taxon>Clostridia</taxon>
        <taxon>Peptostreptococcales</taxon>
        <taxon>Filifactoraceae</taxon>
        <taxon>Acetoanaerobium</taxon>
    </lineage>
</organism>
<dbReference type="InterPro" id="IPR041471">
    <property type="entry name" value="UvrB_inter"/>
</dbReference>
<dbReference type="InterPro" id="IPR047112">
    <property type="entry name" value="RecG/Mfd"/>
</dbReference>
<dbReference type="CDD" id="cd17991">
    <property type="entry name" value="DEXHc_TRCF"/>
    <property type="match status" value="1"/>
</dbReference>
<dbReference type="PROSITE" id="PS51194">
    <property type="entry name" value="HELICASE_CTER"/>
    <property type="match status" value="1"/>
</dbReference>
<evidence type="ECO:0000256" key="11">
    <source>
        <dbReference type="ARBA" id="ARBA00061399"/>
    </source>
</evidence>
<evidence type="ECO:0000256" key="10">
    <source>
        <dbReference type="ARBA" id="ARBA00061104"/>
    </source>
</evidence>
<keyword evidence="6 16" id="KW-0347">Helicase</keyword>
<evidence type="ECO:0000256" key="4">
    <source>
        <dbReference type="ARBA" id="ARBA00022763"/>
    </source>
</evidence>
<dbReference type="GO" id="GO:0006355">
    <property type="term" value="P:regulation of DNA-templated transcription"/>
    <property type="evidence" value="ECO:0007669"/>
    <property type="project" value="UniProtKB-UniRule"/>
</dbReference>
<keyword evidence="2 13" id="KW-0963">Cytoplasm</keyword>
<dbReference type="EC" id="3.6.4.-" evidence="13"/>
<reference evidence="17" key="1">
    <citation type="submission" date="2017-02" db="EMBL/GenBank/DDBJ databases">
        <authorList>
            <person name="Varghese N."/>
            <person name="Submissions S."/>
        </authorList>
    </citation>
    <scope>NUCLEOTIDE SEQUENCE [LARGE SCALE GENOMIC DNA]</scope>
    <source>
        <strain evidence="17">ATCC 35199</strain>
    </source>
</reference>
<comment type="subcellular location">
    <subcellularLocation>
        <location evidence="1 13">Cytoplasm</location>
    </subcellularLocation>
</comment>
<dbReference type="SMART" id="SM00490">
    <property type="entry name" value="HELICc"/>
    <property type="match status" value="1"/>
</dbReference>
<keyword evidence="17" id="KW-1185">Reference proteome</keyword>
<dbReference type="InterPro" id="IPR005118">
    <property type="entry name" value="TRCF_C"/>
</dbReference>
<dbReference type="Gene3D" id="3.90.1150.50">
    <property type="entry name" value="Transcription-repair-coupling factor, D7 domain"/>
    <property type="match status" value="1"/>
</dbReference>
<evidence type="ECO:0000256" key="12">
    <source>
        <dbReference type="ARBA" id="ARBA00070128"/>
    </source>
</evidence>
<evidence type="ECO:0000256" key="5">
    <source>
        <dbReference type="ARBA" id="ARBA00022801"/>
    </source>
</evidence>
<dbReference type="Pfam" id="PF00271">
    <property type="entry name" value="Helicase_C"/>
    <property type="match status" value="1"/>
</dbReference>
<dbReference type="Gene3D" id="3.30.2060.10">
    <property type="entry name" value="Penicillin-binding protein 1b domain"/>
    <property type="match status" value="1"/>
</dbReference>
<dbReference type="GO" id="GO:0016787">
    <property type="term" value="F:hydrolase activity"/>
    <property type="evidence" value="ECO:0007669"/>
    <property type="project" value="UniProtKB-KW"/>
</dbReference>
<evidence type="ECO:0000256" key="1">
    <source>
        <dbReference type="ARBA" id="ARBA00004496"/>
    </source>
</evidence>
<evidence type="ECO:0000259" key="14">
    <source>
        <dbReference type="PROSITE" id="PS51192"/>
    </source>
</evidence>
<comment type="function">
    <text evidence="13">Couples transcription and DNA repair by recognizing RNA polymerase (RNAP) stalled at DNA lesions. Mediates ATP-dependent release of RNAP and its truncated transcript from the DNA, and recruitment of nucleotide excision repair machinery to the damaged site.</text>
</comment>
<keyword evidence="8 13" id="KW-0238">DNA-binding</keyword>
<dbReference type="SUPFAM" id="SSF141259">
    <property type="entry name" value="CarD-like"/>
    <property type="match status" value="1"/>
</dbReference>
<evidence type="ECO:0000256" key="3">
    <source>
        <dbReference type="ARBA" id="ARBA00022741"/>
    </source>
</evidence>
<dbReference type="Gene3D" id="3.40.50.300">
    <property type="entry name" value="P-loop containing nucleotide triphosphate hydrolases"/>
    <property type="match status" value="2"/>
</dbReference>
<evidence type="ECO:0000313" key="16">
    <source>
        <dbReference type="EMBL" id="SKB42065.1"/>
    </source>
</evidence>
<dbReference type="OrthoDB" id="9804325at2"/>
<dbReference type="GO" id="GO:0005737">
    <property type="term" value="C:cytoplasm"/>
    <property type="evidence" value="ECO:0007669"/>
    <property type="project" value="UniProtKB-SubCell"/>
</dbReference>
<dbReference type="Pfam" id="PF00270">
    <property type="entry name" value="DEAD"/>
    <property type="match status" value="1"/>
</dbReference>
<dbReference type="GO" id="GO:0003678">
    <property type="term" value="F:DNA helicase activity"/>
    <property type="evidence" value="ECO:0007669"/>
    <property type="project" value="TreeGrafter"/>
</dbReference>
<dbReference type="InterPro" id="IPR004576">
    <property type="entry name" value="Mfd"/>
</dbReference>
<sequence>MQEDIFLLNLQNKTEFSSVLGNISQNKSPLLINGLLSSQRAHIAHYLSANLEKKLVLVTSNEIEAERIYTDLEFYNPDRVLFIKNEETRFYAIEAKDRKEESKRIESLIRLAQEDYDILVLSVETLMRKYLPKRLYVESKLDLEIGSIWNLAELVDLLVHYGYEREARVEGPGQISLRGGILDIYLPTAELPYRLEFFDDEIDSIRTFDPISQKSIDKIKQITISPAREFLFREGFEEAAKRLSDDLSKSSNDDLAFDIERISEGHYFEGMHKYIDYIYPDERKDLFSYINKEAIFVIHEPNRVLEKGENYFEEFSEDYKHALEKGFALKGQGELLYNLDYVTEYMGSHFIVLQSFLPKSVKGFNTASIVNFETREPVSFQGKIPALLEEIKYQKKQGYTIVLVERDEDTIMSLYKELSNASLEPIYLRDRKAEIPEGKVVLVKGRLTEGYVYSKSKLAVISDKEMFGVTKKSSKQKIKHKGKKIESFIDLKAGDHVVHETYGVGKFVGIESKKFDDIRKDYIKIVYSAGDALYVPLSQMDKVQKYIGTGAGDAVKLNKLGTSEWKKTKAKAKKAVDEIAQDLIDLYAERRDARGYAFTEDTPWQKEFESLFPYEETVDQINAIEDVKKDMQNIKPMDRLICGDVGYGKTEVAIRAIFKACMDSKQVAFLVPTTILAQQHYNNLKERFAGYPIRVEVVSRFKTKKAQEQIIDDARRGLVDVLIGTHRILSKDVSFKDLGLLVVDEEQRFGVKHKELLKKLKKDVDVLTLSATPIPRTLHFSLSGIRDMSLLEEPPEDRHPIMTYVTEAREGIILDALERELARGGQVFFVYNRVQTIDKMADIIRRLVPDANLAVAHGQMSPRQLENIMVDFLEKEYDILLSTTIIETGMDISNANTMIVYDADKMGLSQLYQLRGRVGRSSRQAYAYFMYQKDKVLTEVSEKRLKAIKEFTEFGSGFKIAMRDLEIRGAGNILGERQHGHMTEIGYDLYVKMLDAAIRNLQGQVVEQKVDTEIELDINAYIPENYIDDEMSKIEIYKKIASIESKQDLYEIEEEVEDRFSNIPEPVRNLMHIAYIKALGEKLGILKIKQNKTVISFVGPTPESSVKKDFKEKESYKLITNISSFLEMML</sequence>
<dbReference type="PANTHER" id="PTHR47964:SF1">
    <property type="entry name" value="ATP-DEPENDENT DNA HELICASE HOMOLOG RECG, CHLOROPLASTIC"/>
    <property type="match status" value="1"/>
</dbReference>
<evidence type="ECO:0000256" key="7">
    <source>
        <dbReference type="ARBA" id="ARBA00022840"/>
    </source>
</evidence>
<name>A0A1T5B4G9_9FIRM</name>
<dbReference type="Gene3D" id="3.40.50.11180">
    <property type="match status" value="1"/>
</dbReference>
<evidence type="ECO:0000256" key="2">
    <source>
        <dbReference type="ARBA" id="ARBA00022490"/>
    </source>
</evidence>
<dbReference type="SUPFAM" id="SSF143517">
    <property type="entry name" value="TRCF domain-like"/>
    <property type="match status" value="1"/>
</dbReference>
<dbReference type="InterPro" id="IPR014001">
    <property type="entry name" value="Helicase_ATP-bd"/>
</dbReference>
<keyword evidence="3 13" id="KW-0547">Nucleotide-binding</keyword>
<dbReference type="NCBIfam" id="TIGR00580">
    <property type="entry name" value="mfd"/>
    <property type="match status" value="1"/>
</dbReference>
<dbReference type="PROSITE" id="PS51192">
    <property type="entry name" value="HELICASE_ATP_BIND_1"/>
    <property type="match status" value="1"/>
</dbReference>
<dbReference type="Proteomes" id="UP000243406">
    <property type="component" value="Unassembled WGS sequence"/>
</dbReference>
<feature type="domain" description="Helicase ATP-binding" evidence="14">
    <location>
        <begin position="630"/>
        <end position="791"/>
    </location>
</feature>
<dbReference type="InterPro" id="IPR037235">
    <property type="entry name" value="TRCF-like_C_D7"/>
</dbReference>
<comment type="similarity">
    <text evidence="10 13">In the N-terminal section; belongs to the UvrB family.</text>
</comment>
<dbReference type="InterPro" id="IPR027417">
    <property type="entry name" value="P-loop_NTPase"/>
</dbReference>
<comment type="similarity">
    <text evidence="11 13">In the C-terminal section; belongs to the helicase family. RecG subfamily.</text>
</comment>
<evidence type="ECO:0000256" key="8">
    <source>
        <dbReference type="ARBA" id="ARBA00023125"/>
    </source>
</evidence>
<keyword evidence="5 13" id="KW-0378">Hydrolase</keyword>
<accession>A0A1T5B4G9</accession>
<dbReference type="SUPFAM" id="SSF52540">
    <property type="entry name" value="P-loop containing nucleoside triphosphate hydrolases"/>
    <property type="match status" value="3"/>
</dbReference>
<feature type="domain" description="Helicase C-terminal" evidence="15">
    <location>
        <begin position="813"/>
        <end position="966"/>
    </location>
</feature>
<evidence type="ECO:0000256" key="6">
    <source>
        <dbReference type="ARBA" id="ARBA00022806"/>
    </source>
</evidence>
<dbReference type="HAMAP" id="MF_00969">
    <property type="entry name" value="TRCF"/>
    <property type="match status" value="1"/>
</dbReference>
<dbReference type="RefSeq" id="WP_079589316.1">
    <property type="nucleotide sequence ID" value="NZ_FUYN01000002.1"/>
</dbReference>
<protein>
    <recommendedName>
        <fullName evidence="12 13">Transcription-repair-coupling factor</fullName>
        <shortName evidence="13">TRCF</shortName>
        <ecNumber evidence="13">3.6.4.-</ecNumber>
    </recommendedName>
</protein>
<dbReference type="AlphaFoldDB" id="A0A1T5B4G9"/>
<dbReference type="GO" id="GO:0000716">
    <property type="term" value="P:transcription-coupled nucleotide-excision repair, DNA damage recognition"/>
    <property type="evidence" value="ECO:0007669"/>
    <property type="project" value="UniProtKB-UniRule"/>
</dbReference>
<dbReference type="EMBL" id="FUYN01000002">
    <property type="protein sequence ID" value="SKB42065.1"/>
    <property type="molecule type" value="Genomic_DNA"/>
</dbReference>
<evidence type="ECO:0000313" key="17">
    <source>
        <dbReference type="Proteomes" id="UP000243406"/>
    </source>
</evidence>
<dbReference type="SMART" id="SM00487">
    <property type="entry name" value="DEXDc"/>
    <property type="match status" value="1"/>
</dbReference>
<dbReference type="SMART" id="SM00982">
    <property type="entry name" value="TRCF"/>
    <property type="match status" value="1"/>
</dbReference>
<proteinExistence type="inferred from homology"/>
<evidence type="ECO:0000256" key="9">
    <source>
        <dbReference type="ARBA" id="ARBA00023204"/>
    </source>
</evidence>
<dbReference type="Pfam" id="PF03461">
    <property type="entry name" value="TRCF"/>
    <property type="match status" value="1"/>
</dbReference>
<dbReference type="GO" id="GO:0003684">
    <property type="term" value="F:damaged DNA binding"/>
    <property type="evidence" value="ECO:0007669"/>
    <property type="project" value="InterPro"/>
</dbReference>
<keyword evidence="9 13" id="KW-0234">DNA repair</keyword>
<dbReference type="InterPro" id="IPR036101">
    <property type="entry name" value="CarD-like/TRCF_RID_sf"/>
</dbReference>
<dbReference type="InterPro" id="IPR001650">
    <property type="entry name" value="Helicase_C-like"/>
</dbReference>